<proteinExistence type="predicted"/>
<comment type="caution">
    <text evidence="1">The sequence shown here is derived from an EMBL/GenBank/DDBJ whole genome shotgun (WGS) entry which is preliminary data.</text>
</comment>
<dbReference type="EMBL" id="MAYT01000023">
    <property type="protein sequence ID" value="OCA87286.1"/>
    <property type="molecule type" value="Genomic_DNA"/>
</dbReference>
<dbReference type="Pfam" id="PF10844">
    <property type="entry name" value="DUF2577"/>
    <property type="match status" value="1"/>
</dbReference>
<gene>
    <name evidence="1" type="ORF">A8F95_08545</name>
</gene>
<dbReference type="AlphaFoldDB" id="A0A1B9ATR1"/>
<organism evidence="1 2">
    <name type="scientific">Pseudobacillus wudalianchiensis</name>
    <dbReference type="NCBI Taxonomy" id="1743143"/>
    <lineage>
        <taxon>Bacteria</taxon>
        <taxon>Bacillati</taxon>
        <taxon>Bacillota</taxon>
        <taxon>Bacilli</taxon>
        <taxon>Bacillales</taxon>
        <taxon>Bacillaceae</taxon>
        <taxon>Pseudobacillus</taxon>
    </lineage>
</organism>
<accession>A0A1B9ATR1</accession>
<keyword evidence="2" id="KW-1185">Reference proteome</keyword>
<sequence>MRHVPGEKSDPFSDFAKMIKKTGHNKDVTLAFGIVTKTDPLTVKLDDTGLETSTLVPLGHLLPAYYPAHIIFNDSLGQREASIMIDNELDQNDRVAVIYDDTDNKITGFILDKVEV</sequence>
<name>A0A1B9ATR1_9BACI</name>
<reference evidence="2" key="1">
    <citation type="submission" date="2016-05" db="EMBL/GenBank/DDBJ databases">
        <authorList>
            <person name="Liu B."/>
            <person name="Wang J."/>
            <person name="Zhu Y."/>
            <person name="Liu G."/>
            <person name="Chen Q."/>
            <person name="Chen Z."/>
            <person name="Lan J."/>
            <person name="Che J."/>
            <person name="Ge C."/>
            <person name="Shi H."/>
            <person name="Pan Z."/>
            <person name="Liu X."/>
        </authorList>
    </citation>
    <scope>NUCLEOTIDE SEQUENCE [LARGE SCALE GENOMIC DNA]</scope>
    <source>
        <strain evidence="2">FJAT-27215</strain>
    </source>
</reference>
<protein>
    <recommendedName>
        <fullName evidence="3">DUF2577 domain-containing protein</fullName>
    </recommendedName>
</protein>
<dbReference type="Proteomes" id="UP000092578">
    <property type="component" value="Unassembled WGS sequence"/>
</dbReference>
<evidence type="ECO:0000313" key="2">
    <source>
        <dbReference type="Proteomes" id="UP000092578"/>
    </source>
</evidence>
<evidence type="ECO:0000313" key="1">
    <source>
        <dbReference type="EMBL" id="OCA87286.1"/>
    </source>
</evidence>
<evidence type="ECO:0008006" key="3">
    <source>
        <dbReference type="Google" id="ProtNLM"/>
    </source>
</evidence>
<dbReference type="InterPro" id="IPR022555">
    <property type="entry name" value="DUF2577"/>
</dbReference>